<dbReference type="InterPro" id="IPR046951">
    <property type="entry name" value="CEOS"/>
</dbReference>
<evidence type="ECO:0000256" key="2">
    <source>
        <dbReference type="SAM" id="MobiDB-lite"/>
    </source>
</evidence>
<dbReference type="SMART" id="SM01003">
    <property type="entry name" value="AlaDh_PNT_N"/>
    <property type="match status" value="1"/>
</dbReference>
<organism evidence="5 6">
    <name type="scientific">Tessaracoccus antarcticus</name>
    <dbReference type="NCBI Taxonomy" id="2479848"/>
    <lineage>
        <taxon>Bacteria</taxon>
        <taxon>Bacillati</taxon>
        <taxon>Actinomycetota</taxon>
        <taxon>Actinomycetes</taxon>
        <taxon>Propionibacteriales</taxon>
        <taxon>Propionibacteriaceae</taxon>
        <taxon>Tessaracoccus</taxon>
    </lineage>
</organism>
<sequence>MDRLTLGVLGTSSKKNELRLAIHPEHFKNIDEDLRERMVLERGYGLRFGVSDEHLSSYVGAISSKEEIFASADIILQPKPILADLQSMRTGQVLWGWPHAVQDAELTQVAIDKGLTLIAWEAMNHWNSDGEFQMHVFARNNELAGYCSVLHALILRGSTGHYGQRLRAVVIGFGSTARGAVTALQSLGISEVIVLTSRVVTAVADPMSGMVLERMERSTGDSGRTVVRSMTGTVDTHEVLAGFDVVVNCVLQDPNNPMMFVTHEDLPQFTPGTLLVDVSCDEGMGFEFARPTSFTDPTFTVGDGVTYYGVDHSPTYLWNSATWDISEALIPHLRSVMSGDWDANPTIARAIEIRDGVVQNPSILSFQDRSRQHPHPRLAEGNHH</sequence>
<dbReference type="AlphaFoldDB" id="A0A3M0G1W3"/>
<dbReference type="GO" id="GO:0000286">
    <property type="term" value="F:alanine dehydrogenase activity"/>
    <property type="evidence" value="ECO:0007669"/>
    <property type="project" value="TreeGrafter"/>
</dbReference>
<keyword evidence="6" id="KW-1185">Reference proteome</keyword>
<dbReference type="SUPFAM" id="SSF52283">
    <property type="entry name" value="Formate/glycerate dehydrogenase catalytic domain-like"/>
    <property type="match status" value="1"/>
</dbReference>
<feature type="domain" description="Alanine dehydrogenase/pyridine nucleotide transhydrogenase N-terminal" evidence="4">
    <location>
        <begin position="7"/>
        <end position="144"/>
    </location>
</feature>
<dbReference type="InterPro" id="IPR007698">
    <property type="entry name" value="AlaDH/PNT_NAD(H)-bd"/>
</dbReference>
<dbReference type="EMBL" id="REFW01000003">
    <property type="protein sequence ID" value="RMB58961.1"/>
    <property type="molecule type" value="Genomic_DNA"/>
</dbReference>
<feature type="domain" description="Alanine dehydrogenase/pyridine nucleotide transhydrogenase NAD(H)-binding" evidence="3">
    <location>
        <begin position="147"/>
        <end position="309"/>
    </location>
</feature>
<reference evidence="5 6" key="1">
    <citation type="submission" date="2018-10" db="EMBL/GenBank/DDBJ databases">
        <title>Tessaracoccus antarcticuss sp. nov., isolated from sediment.</title>
        <authorList>
            <person name="Zhou L.Y."/>
            <person name="Du Z.J."/>
        </authorList>
    </citation>
    <scope>NUCLEOTIDE SEQUENCE [LARGE SCALE GENOMIC DNA]</scope>
    <source>
        <strain evidence="5 6">JDX10</strain>
    </source>
</reference>
<evidence type="ECO:0000256" key="1">
    <source>
        <dbReference type="ARBA" id="ARBA00023002"/>
    </source>
</evidence>
<dbReference type="RefSeq" id="WP_121902079.1">
    <property type="nucleotide sequence ID" value="NZ_REFW01000003.1"/>
</dbReference>
<dbReference type="Gene3D" id="3.40.50.720">
    <property type="entry name" value="NAD(P)-binding Rossmann-like Domain"/>
    <property type="match status" value="2"/>
</dbReference>
<dbReference type="SMART" id="SM01002">
    <property type="entry name" value="AlaDh_PNT_C"/>
    <property type="match status" value="1"/>
</dbReference>
<dbReference type="PANTHER" id="PTHR42795:SF1">
    <property type="entry name" value="ALANINE DEHYDROGENASE"/>
    <property type="match status" value="1"/>
</dbReference>
<dbReference type="PANTHER" id="PTHR42795">
    <property type="entry name" value="ALANINE DEHYDROGENASE"/>
    <property type="match status" value="1"/>
</dbReference>
<evidence type="ECO:0000313" key="5">
    <source>
        <dbReference type="EMBL" id="RMB58961.1"/>
    </source>
</evidence>
<dbReference type="OrthoDB" id="9804592at2"/>
<protein>
    <submittedName>
        <fullName evidence="5">Alanine dehydrogenase</fullName>
    </submittedName>
</protein>
<dbReference type="GO" id="GO:0005886">
    <property type="term" value="C:plasma membrane"/>
    <property type="evidence" value="ECO:0007669"/>
    <property type="project" value="TreeGrafter"/>
</dbReference>
<dbReference type="InterPro" id="IPR007886">
    <property type="entry name" value="AlaDH/PNT_N"/>
</dbReference>
<evidence type="ECO:0000313" key="6">
    <source>
        <dbReference type="Proteomes" id="UP000275256"/>
    </source>
</evidence>
<comment type="caution">
    <text evidence="5">The sequence shown here is derived from an EMBL/GenBank/DDBJ whole genome shotgun (WGS) entry which is preliminary data.</text>
</comment>
<evidence type="ECO:0000259" key="4">
    <source>
        <dbReference type="SMART" id="SM01003"/>
    </source>
</evidence>
<proteinExistence type="predicted"/>
<dbReference type="Proteomes" id="UP000275256">
    <property type="component" value="Unassembled WGS sequence"/>
</dbReference>
<gene>
    <name evidence="5" type="ORF">EAX62_12735</name>
</gene>
<dbReference type="CDD" id="cd12181">
    <property type="entry name" value="ceo_syn"/>
    <property type="match status" value="1"/>
</dbReference>
<dbReference type="GO" id="GO:0047126">
    <property type="term" value="F:N5-(carboxyethyl)ornithine synthase activity"/>
    <property type="evidence" value="ECO:0007669"/>
    <property type="project" value="InterPro"/>
</dbReference>
<dbReference type="Pfam" id="PF01262">
    <property type="entry name" value="AlaDh_PNT_C"/>
    <property type="match status" value="1"/>
</dbReference>
<accession>A0A3M0G1W3</accession>
<dbReference type="InterPro" id="IPR036291">
    <property type="entry name" value="NAD(P)-bd_dom_sf"/>
</dbReference>
<dbReference type="SUPFAM" id="SSF51735">
    <property type="entry name" value="NAD(P)-binding Rossmann-fold domains"/>
    <property type="match status" value="1"/>
</dbReference>
<keyword evidence="1" id="KW-0560">Oxidoreductase</keyword>
<dbReference type="GO" id="GO:0006524">
    <property type="term" value="P:alanine catabolic process"/>
    <property type="evidence" value="ECO:0007669"/>
    <property type="project" value="TreeGrafter"/>
</dbReference>
<dbReference type="Pfam" id="PF05222">
    <property type="entry name" value="AlaDh_PNT_N"/>
    <property type="match status" value="1"/>
</dbReference>
<evidence type="ECO:0000259" key="3">
    <source>
        <dbReference type="SMART" id="SM01002"/>
    </source>
</evidence>
<name>A0A3M0G1W3_9ACTN</name>
<feature type="region of interest" description="Disordered" evidence="2">
    <location>
        <begin position="364"/>
        <end position="384"/>
    </location>
</feature>